<feature type="region of interest" description="Disordered" evidence="1">
    <location>
        <begin position="213"/>
        <end position="261"/>
    </location>
</feature>
<reference evidence="2" key="1">
    <citation type="submission" date="2021-05" db="EMBL/GenBank/DDBJ databases">
        <authorList>
            <person name="Alioto T."/>
            <person name="Alioto T."/>
            <person name="Gomez Garrido J."/>
        </authorList>
    </citation>
    <scope>NUCLEOTIDE SEQUENCE</scope>
</reference>
<evidence type="ECO:0000256" key="1">
    <source>
        <dbReference type="SAM" id="MobiDB-lite"/>
    </source>
</evidence>
<dbReference type="AlphaFoldDB" id="A0A8D9AZA3"/>
<protein>
    <submittedName>
        <fullName evidence="2">Uncharacterized protein</fullName>
    </submittedName>
</protein>
<dbReference type="EMBL" id="HBUF01592196">
    <property type="protein sequence ID" value="CAG6773710.1"/>
    <property type="molecule type" value="Transcribed_RNA"/>
</dbReference>
<proteinExistence type="predicted"/>
<feature type="region of interest" description="Disordered" evidence="1">
    <location>
        <begin position="95"/>
        <end position="123"/>
    </location>
</feature>
<feature type="compositionally biased region" description="Polar residues" evidence="1">
    <location>
        <begin position="223"/>
        <end position="251"/>
    </location>
</feature>
<accession>A0A8D9AZA3</accession>
<feature type="region of interest" description="Disordered" evidence="1">
    <location>
        <begin position="1"/>
        <end position="48"/>
    </location>
</feature>
<sequence>MLFSDMNQESVPSPPSRATTASNNVTQQQNGDCQQNSVMSPTTSSGCSPIACSSRLMSSLASTPVKKYNDSSPTLMKKHHDNSLLHQLLYNKMAAADQPQSPSITGGSPMAGTSPNMSFEFNGKIPANLSQTTVGTESLSSSSFLERSVLSPQRRMSNVFDALLNESSSSPCSLQSPLVPSIPSPLISCVSPSLQSPLVSNIPSPLILSLSNTLQSPPVRPTPAQSNLVERSNSKQPQTETKSQLMTPNHNESVRPKPRKSILELAERFRRLKMQPNAETCD</sequence>
<evidence type="ECO:0000313" key="2">
    <source>
        <dbReference type="EMBL" id="CAG6773710.1"/>
    </source>
</evidence>
<organism evidence="2">
    <name type="scientific">Cacopsylla melanoneura</name>
    <dbReference type="NCBI Taxonomy" id="428564"/>
    <lineage>
        <taxon>Eukaryota</taxon>
        <taxon>Metazoa</taxon>
        <taxon>Ecdysozoa</taxon>
        <taxon>Arthropoda</taxon>
        <taxon>Hexapoda</taxon>
        <taxon>Insecta</taxon>
        <taxon>Pterygota</taxon>
        <taxon>Neoptera</taxon>
        <taxon>Paraneoptera</taxon>
        <taxon>Hemiptera</taxon>
        <taxon>Sternorrhyncha</taxon>
        <taxon>Psylloidea</taxon>
        <taxon>Psyllidae</taxon>
        <taxon>Psyllinae</taxon>
        <taxon>Cacopsylla</taxon>
    </lineage>
</organism>
<feature type="compositionally biased region" description="Polar residues" evidence="1">
    <location>
        <begin position="1"/>
        <end position="47"/>
    </location>
</feature>
<feature type="compositionally biased region" description="Polar residues" evidence="1">
    <location>
        <begin position="98"/>
        <end position="119"/>
    </location>
</feature>
<name>A0A8D9AZA3_9HEMI</name>